<evidence type="ECO:0000259" key="16">
    <source>
        <dbReference type="Pfam" id="PF17900"/>
    </source>
</evidence>
<reference evidence="17 18" key="1">
    <citation type="submission" date="2020-10" db="EMBL/GenBank/DDBJ databases">
        <title>Connecting structure to function with the recovery of over 1000 high-quality activated sludge metagenome-assembled genomes encoding full-length rRNA genes using long-read sequencing.</title>
        <authorList>
            <person name="Singleton C.M."/>
            <person name="Petriglieri F."/>
            <person name="Kristensen J.M."/>
            <person name="Kirkegaard R.H."/>
            <person name="Michaelsen T.Y."/>
            <person name="Andersen M.H."/>
            <person name="Karst S.M."/>
            <person name="Dueholm M.S."/>
            <person name="Nielsen P.H."/>
            <person name="Albertsen M."/>
        </authorList>
    </citation>
    <scope>NUCLEOTIDE SEQUENCE [LARGE SCALE GENOMIC DNA]</scope>
    <source>
        <strain evidence="17">Ega_18-Q3-R5-49_MAXAC.001</strain>
    </source>
</reference>
<dbReference type="EMBL" id="JADJIB010000003">
    <property type="protein sequence ID" value="MBK7273584.1"/>
    <property type="molecule type" value="Genomic_DNA"/>
</dbReference>
<sequence>MPSLTRAEATRRAAQLAVQGYAVALDLDVGDERFASQTTVTFQALADGVQTWVDVKATDVHEVLLDGIPVDLAGWHDGRLALPALAGGAHTLSVDATMAYRRDGSGLHRAVDPADGEAYVYVQSFLDYAPAVFACFDQPDLKASISLRVHAPTHWIIVGNGAATQVGDGEWELAATAPISTYLFTVCGGPFVSVRDSHDGIPLGLHARASMRAELERWAPQIFEVTKQSFDAYHALFGIRYPFGDYHQVFVPDFNAVAMENPGCVTLRDALLYRGAATPDEVLRRSRTVCHEMAHMWFGDLVTMKWWDDLWLNESFAEYLAHRVLTGATEFADAWVDFGILRKPWGYAAERAPSAHPVAGAPALTAEDALSDFDGISYAKGATALRQLIAFVGDEVFVGGVSNYLRDKAFGNGTFAEFLAAIEASAGRDLGDWARDWLLTTGRDTFAVEAPAVGDGEVVYSADGDGPVLTRRAPAAYPASRPHVLDVGVYAASAPPEVTRVLADRERTALPDLRVAPGDRLVLPNCSDLTWASIDFDEATLAALPARLGELADPLARSVCWQSLDDGVARGVVDPRLFLDAIARSWPRETHPALFANVADDALVVLSRFVPDDLRPGLRAELAETARTVIERESDGSPRATIAARLVARASTHEGLLRTWLDAGPSWLQGDTDFRWLVVGNLAGLGRLREEELAAAEAADPTVSGRLAGLLARASVPTVAAKTWAFEQLVDPASGHTNHALVELARGLWRSPDRGLVRPFVEPFLDAIPRMTAWVGDDALTKVVRFGFPFVVEARTIELVDAALARNDLTPGVRRAFVEWSWPVREALASRSRWFPTG</sequence>
<comment type="similarity">
    <text evidence="3">Belongs to the peptidase M1 family.</text>
</comment>
<dbReference type="GO" id="GO:0070006">
    <property type="term" value="F:metalloaminopeptidase activity"/>
    <property type="evidence" value="ECO:0007669"/>
    <property type="project" value="TreeGrafter"/>
</dbReference>
<keyword evidence="8" id="KW-0479">Metal-binding</keyword>
<keyword evidence="10" id="KW-0862">Zinc</keyword>
<dbReference type="InterPro" id="IPR001930">
    <property type="entry name" value="Peptidase_M1"/>
</dbReference>
<dbReference type="SUPFAM" id="SSF55486">
    <property type="entry name" value="Metalloproteases ('zincins'), catalytic domain"/>
    <property type="match status" value="1"/>
</dbReference>
<feature type="domain" description="Aminopeptidase N-like N-terminal" evidence="16">
    <location>
        <begin position="21"/>
        <end position="183"/>
    </location>
</feature>
<dbReference type="GO" id="GO:0016285">
    <property type="term" value="F:alanyl aminopeptidase activity"/>
    <property type="evidence" value="ECO:0007669"/>
    <property type="project" value="UniProtKB-EC"/>
</dbReference>
<evidence type="ECO:0000256" key="7">
    <source>
        <dbReference type="ARBA" id="ARBA00022670"/>
    </source>
</evidence>
<dbReference type="InterPro" id="IPR045357">
    <property type="entry name" value="Aminopeptidase_N-like_N"/>
</dbReference>
<organism evidence="17 18">
    <name type="scientific">Candidatus Phosphoribacter hodrii</name>
    <dbReference type="NCBI Taxonomy" id="2953743"/>
    <lineage>
        <taxon>Bacteria</taxon>
        <taxon>Bacillati</taxon>
        <taxon>Actinomycetota</taxon>
        <taxon>Actinomycetes</taxon>
        <taxon>Micrococcales</taxon>
        <taxon>Dermatophilaceae</taxon>
        <taxon>Candidatus Phosphoribacter</taxon>
    </lineage>
</organism>
<dbReference type="InterPro" id="IPR050344">
    <property type="entry name" value="Peptidase_M1_aminopeptidases"/>
</dbReference>
<keyword evidence="11" id="KW-0482">Metalloprotease</keyword>
<name>A0A935IK57_9MICO</name>
<evidence type="ECO:0000259" key="15">
    <source>
        <dbReference type="Pfam" id="PF11838"/>
    </source>
</evidence>
<evidence type="ECO:0000256" key="13">
    <source>
        <dbReference type="ARBA" id="ARBA00031533"/>
    </source>
</evidence>
<evidence type="ECO:0000256" key="4">
    <source>
        <dbReference type="ARBA" id="ARBA00012564"/>
    </source>
</evidence>
<feature type="domain" description="ERAP1-like C-terminal" evidence="15">
    <location>
        <begin position="521"/>
        <end position="818"/>
    </location>
</feature>
<dbReference type="CDD" id="cd09602">
    <property type="entry name" value="M1_APN"/>
    <property type="match status" value="1"/>
</dbReference>
<dbReference type="Pfam" id="PF01433">
    <property type="entry name" value="Peptidase_M1"/>
    <property type="match status" value="1"/>
</dbReference>
<dbReference type="InterPro" id="IPR042097">
    <property type="entry name" value="Aminopeptidase_N-like_N_sf"/>
</dbReference>
<evidence type="ECO:0000256" key="11">
    <source>
        <dbReference type="ARBA" id="ARBA00023049"/>
    </source>
</evidence>
<protein>
    <recommendedName>
        <fullName evidence="5">Aminopeptidase N</fullName>
        <ecNumber evidence="4">3.4.11.2</ecNumber>
    </recommendedName>
    <alternativeName>
        <fullName evidence="12">Alanine aminopeptidase</fullName>
    </alternativeName>
    <alternativeName>
        <fullName evidence="13">Lysyl aminopeptidase</fullName>
    </alternativeName>
</protein>
<dbReference type="EC" id="3.4.11.2" evidence="4"/>
<dbReference type="Pfam" id="PF11838">
    <property type="entry name" value="ERAP1_C"/>
    <property type="match status" value="1"/>
</dbReference>
<dbReference type="GO" id="GO:0008270">
    <property type="term" value="F:zinc ion binding"/>
    <property type="evidence" value="ECO:0007669"/>
    <property type="project" value="InterPro"/>
</dbReference>
<dbReference type="PANTHER" id="PTHR11533:SF174">
    <property type="entry name" value="PUROMYCIN-SENSITIVE AMINOPEPTIDASE-RELATED"/>
    <property type="match status" value="1"/>
</dbReference>
<dbReference type="GO" id="GO:0006508">
    <property type="term" value="P:proteolysis"/>
    <property type="evidence" value="ECO:0007669"/>
    <property type="project" value="UniProtKB-KW"/>
</dbReference>
<evidence type="ECO:0000256" key="10">
    <source>
        <dbReference type="ARBA" id="ARBA00022833"/>
    </source>
</evidence>
<evidence type="ECO:0000256" key="5">
    <source>
        <dbReference type="ARBA" id="ARBA00015611"/>
    </source>
</evidence>
<keyword evidence="9 17" id="KW-0378">Hydrolase</keyword>
<comment type="catalytic activity">
    <reaction evidence="1">
        <text>Release of an N-terminal amino acid, Xaa-|-Yaa- from a peptide, amide or arylamide. Xaa is preferably Ala, but may be most amino acids including Pro (slow action). When a terminal hydrophobic residue is followed by a prolyl residue, the two may be released as an intact Xaa-Pro dipeptide.</text>
        <dbReference type="EC" id="3.4.11.2"/>
    </reaction>
</comment>
<evidence type="ECO:0000259" key="14">
    <source>
        <dbReference type="Pfam" id="PF01433"/>
    </source>
</evidence>
<evidence type="ECO:0000256" key="2">
    <source>
        <dbReference type="ARBA" id="ARBA00001947"/>
    </source>
</evidence>
<dbReference type="Gene3D" id="1.10.390.10">
    <property type="entry name" value="Neutral Protease Domain 2"/>
    <property type="match status" value="1"/>
</dbReference>
<evidence type="ECO:0000256" key="9">
    <source>
        <dbReference type="ARBA" id="ARBA00022801"/>
    </source>
</evidence>
<dbReference type="SUPFAM" id="SSF63737">
    <property type="entry name" value="Leukotriene A4 hydrolase N-terminal domain"/>
    <property type="match status" value="1"/>
</dbReference>
<dbReference type="Proteomes" id="UP000726105">
    <property type="component" value="Unassembled WGS sequence"/>
</dbReference>
<dbReference type="GO" id="GO:0005737">
    <property type="term" value="C:cytoplasm"/>
    <property type="evidence" value="ECO:0007669"/>
    <property type="project" value="TreeGrafter"/>
</dbReference>
<gene>
    <name evidence="17" type="primary">pepN</name>
    <name evidence="17" type="ORF">IPI13_10610</name>
</gene>
<dbReference type="GO" id="GO:0016020">
    <property type="term" value="C:membrane"/>
    <property type="evidence" value="ECO:0007669"/>
    <property type="project" value="TreeGrafter"/>
</dbReference>
<dbReference type="AlphaFoldDB" id="A0A935IK57"/>
<evidence type="ECO:0000256" key="1">
    <source>
        <dbReference type="ARBA" id="ARBA00000098"/>
    </source>
</evidence>
<comment type="cofactor">
    <cofactor evidence="2">
        <name>Zn(2+)</name>
        <dbReference type="ChEBI" id="CHEBI:29105"/>
    </cofactor>
</comment>
<dbReference type="InterPro" id="IPR014782">
    <property type="entry name" value="Peptidase_M1_dom"/>
</dbReference>
<dbReference type="PRINTS" id="PR00756">
    <property type="entry name" value="ALADIPTASE"/>
</dbReference>
<dbReference type="GO" id="GO:0043171">
    <property type="term" value="P:peptide catabolic process"/>
    <property type="evidence" value="ECO:0007669"/>
    <property type="project" value="TreeGrafter"/>
</dbReference>
<keyword evidence="6 17" id="KW-0031">Aminopeptidase</keyword>
<dbReference type="NCBIfam" id="TIGR02412">
    <property type="entry name" value="pepN_strep_liv"/>
    <property type="match status" value="1"/>
</dbReference>
<feature type="domain" description="Peptidase M1 membrane alanine aminopeptidase" evidence="14">
    <location>
        <begin position="223"/>
        <end position="437"/>
    </location>
</feature>
<evidence type="ECO:0000313" key="18">
    <source>
        <dbReference type="Proteomes" id="UP000726105"/>
    </source>
</evidence>
<dbReference type="Gene3D" id="2.60.40.1730">
    <property type="entry name" value="tricorn interacting facor f3 domain"/>
    <property type="match status" value="1"/>
</dbReference>
<evidence type="ECO:0000256" key="6">
    <source>
        <dbReference type="ARBA" id="ARBA00022438"/>
    </source>
</evidence>
<dbReference type="Pfam" id="PF17900">
    <property type="entry name" value="Peptidase_M1_N"/>
    <property type="match status" value="1"/>
</dbReference>
<dbReference type="InterPro" id="IPR027268">
    <property type="entry name" value="Peptidase_M4/M1_CTD_sf"/>
</dbReference>
<accession>A0A935IK57</accession>
<keyword evidence="7" id="KW-0645">Protease</keyword>
<evidence type="ECO:0000313" key="17">
    <source>
        <dbReference type="EMBL" id="MBK7273584.1"/>
    </source>
</evidence>
<evidence type="ECO:0000256" key="12">
    <source>
        <dbReference type="ARBA" id="ARBA00029811"/>
    </source>
</evidence>
<dbReference type="InterPro" id="IPR024571">
    <property type="entry name" value="ERAP1-like_C_dom"/>
</dbReference>
<dbReference type="GO" id="GO:0005615">
    <property type="term" value="C:extracellular space"/>
    <property type="evidence" value="ECO:0007669"/>
    <property type="project" value="TreeGrafter"/>
</dbReference>
<dbReference type="PANTHER" id="PTHR11533">
    <property type="entry name" value="PROTEASE M1 ZINC METALLOPROTEASE"/>
    <property type="match status" value="1"/>
</dbReference>
<evidence type="ECO:0000256" key="8">
    <source>
        <dbReference type="ARBA" id="ARBA00022723"/>
    </source>
</evidence>
<evidence type="ECO:0000256" key="3">
    <source>
        <dbReference type="ARBA" id="ARBA00010136"/>
    </source>
</evidence>
<dbReference type="GO" id="GO:0042277">
    <property type="term" value="F:peptide binding"/>
    <property type="evidence" value="ECO:0007669"/>
    <property type="project" value="TreeGrafter"/>
</dbReference>
<comment type="caution">
    <text evidence="17">The sequence shown here is derived from an EMBL/GenBank/DDBJ whole genome shotgun (WGS) entry which is preliminary data.</text>
</comment>
<proteinExistence type="inferred from homology"/>
<dbReference type="InterPro" id="IPR012778">
    <property type="entry name" value="Pept_M1_aminopeptidase"/>
</dbReference>